<dbReference type="Proteomes" id="UP000218334">
    <property type="component" value="Unassembled WGS sequence"/>
</dbReference>
<keyword evidence="2" id="KW-1185">Reference proteome</keyword>
<organism evidence="1 2">
    <name type="scientific">Armillaria solidipes</name>
    <dbReference type="NCBI Taxonomy" id="1076256"/>
    <lineage>
        <taxon>Eukaryota</taxon>
        <taxon>Fungi</taxon>
        <taxon>Dikarya</taxon>
        <taxon>Basidiomycota</taxon>
        <taxon>Agaricomycotina</taxon>
        <taxon>Agaricomycetes</taxon>
        <taxon>Agaricomycetidae</taxon>
        <taxon>Agaricales</taxon>
        <taxon>Marasmiineae</taxon>
        <taxon>Physalacriaceae</taxon>
        <taxon>Armillaria</taxon>
    </lineage>
</organism>
<reference evidence="2" key="1">
    <citation type="journal article" date="2017" name="Nat. Ecol. Evol.">
        <title>Genome expansion and lineage-specific genetic innovations in the forest pathogenic fungi Armillaria.</title>
        <authorList>
            <person name="Sipos G."/>
            <person name="Prasanna A.N."/>
            <person name="Walter M.C."/>
            <person name="O'Connor E."/>
            <person name="Balint B."/>
            <person name="Krizsan K."/>
            <person name="Kiss B."/>
            <person name="Hess J."/>
            <person name="Varga T."/>
            <person name="Slot J."/>
            <person name="Riley R."/>
            <person name="Boka B."/>
            <person name="Rigling D."/>
            <person name="Barry K."/>
            <person name="Lee J."/>
            <person name="Mihaltcheva S."/>
            <person name="LaButti K."/>
            <person name="Lipzen A."/>
            <person name="Waldron R."/>
            <person name="Moloney N.M."/>
            <person name="Sperisen C."/>
            <person name="Kredics L."/>
            <person name="Vagvoelgyi C."/>
            <person name="Patrignani A."/>
            <person name="Fitzpatrick D."/>
            <person name="Nagy I."/>
            <person name="Doyle S."/>
            <person name="Anderson J.B."/>
            <person name="Grigoriev I.V."/>
            <person name="Gueldener U."/>
            <person name="Muensterkoetter M."/>
            <person name="Nagy L.G."/>
        </authorList>
    </citation>
    <scope>NUCLEOTIDE SEQUENCE [LARGE SCALE GENOMIC DNA]</scope>
    <source>
        <strain evidence="2">28-4</strain>
    </source>
</reference>
<proteinExistence type="predicted"/>
<evidence type="ECO:0000313" key="1">
    <source>
        <dbReference type="EMBL" id="PBK62328.1"/>
    </source>
</evidence>
<evidence type="ECO:0000313" key="2">
    <source>
        <dbReference type="Proteomes" id="UP000218334"/>
    </source>
</evidence>
<gene>
    <name evidence="1" type="ORF">ARMSODRAFT_606982</name>
</gene>
<sequence length="144" mass="16386">MVAHTVLPFRKTSSCSAEYVPPGDYCMTRSRRSLRRPIIKVPLTVDAVFEHHSQGGLIDGCMPSMRDVVGLLWFRRIEIDLCQWLSLCQGLFAFIFEERAHLHKNGRKRSTGNLTVWIRRSTISIFGVSEAAKMRTCVEKDSDG</sequence>
<accession>A0A2H3B8F7</accession>
<name>A0A2H3B8F7_9AGAR</name>
<dbReference type="AlphaFoldDB" id="A0A2H3B8F7"/>
<protein>
    <submittedName>
        <fullName evidence="1">Uncharacterized protein</fullName>
    </submittedName>
</protein>
<dbReference type="EMBL" id="KZ293467">
    <property type="protein sequence ID" value="PBK62328.1"/>
    <property type="molecule type" value="Genomic_DNA"/>
</dbReference>